<sequence length="66" mass="7635">MRTQNTWTYIENCGERKQLHQKQAFSCYFVLYFTLESVGVMETDPSLVLPDKHYIGKGLAHAPIDN</sequence>
<reference evidence="1" key="2">
    <citation type="journal article" date="2015" name="Fish Shellfish Immunol.">
        <title>Early steps in the European eel (Anguilla anguilla)-Vibrio vulnificus interaction in the gills: Role of the RtxA13 toxin.</title>
        <authorList>
            <person name="Callol A."/>
            <person name="Pajuelo D."/>
            <person name="Ebbesson L."/>
            <person name="Teles M."/>
            <person name="MacKenzie S."/>
            <person name="Amaro C."/>
        </authorList>
    </citation>
    <scope>NUCLEOTIDE SEQUENCE</scope>
</reference>
<reference evidence="1" key="1">
    <citation type="submission" date="2014-11" db="EMBL/GenBank/DDBJ databases">
        <authorList>
            <person name="Amaro Gonzalez C."/>
        </authorList>
    </citation>
    <scope>NUCLEOTIDE SEQUENCE</scope>
</reference>
<evidence type="ECO:0000313" key="1">
    <source>
        <dbReference type="EMBL" id="JAH52570.1"/>
    </source>
</evidence>
<proteinExistence type="predicted"/>
<accession>A0A0E9TI20</accession>
<dbReference type="AlphaFoldDB" id="A0A0E9TI20"/>
<name>A0A0E9TI20_ANGAN</name>
<protein>
    <submittedName>
        <fullName evidence="1">Uncharacterized protein</fullName>
    </submittedName>
</protein>
<dbReference type="EMBL" id="GBXM01056007">
    <property type="protein sequence ID" value="JAH52570.1"/>
    <property type="molecule type" value="Transcribed_RNA"/>
</dbReference>
<organism evidence="1">
    <name type="scientific">Anguilla anguilla</name>
    <name type="common">European freshwater eel</name>
    <name type="synonym">Muraena anguilla</name>
    <dbReference type="NCBI Taxonomy" id="7936"/>
    <lineage>
        <taxon>Eukaryota</taxon>
        <taxon>Metazoa</taxon>
        <taxon>Chordata</taxon>
        <taxon>Craniata</taxon>
        <taxon>Vertebrata</taxon>
        <taxon>Euteleostomi</taxon>
        <taxon>Actinopterygii</taxon>
        <taxon>Neopterygii</taxon>
        <taxon>Teleostei</taxon>
        <taxon>Anguilliformes</taxon>
        <taxon>Anguillidae</taxon>
        <taxon>Anguilla</taxon>
    </lineage>
</organism>